<accession>A0A3M9MAD0</accession>
<dbReference type="AlphaFoldDB" id="A0A3M9MAD0"/>
<dbReference type="PANTHER" id="PTHR46390">
    <property type="entry name" value="MANNOSE-1-PHOSPHATE GUANYLYLTRANSFERASE"/>
    <property type="match status" value="1"/>
</dbReference>
<feature type="domain" description="MannoseP isomerase/GMP-like beta-helix" evidence="2">
    <location>
        <begin position="305"/>
        <end position="357"/>
    </location>
</feature>
<reference evidence="3 4" key="1">
    <citation type="submission" date="2018-11" db="EMBL/GenBank/DDBJ databases">
        <title>Draft genome of Simplicispira Flexivirga sp. BO-16.</title>
        <authorList>
            <person name="Im W.T."/>
        </authorList>
    </citation>
    <scope>NUCLEOTIDE SEQUENCE [LARGE SCALE GENOMIC DNA]</scope>
    <source>
        <strain evidence="3 4">BO-16</strain>
    </source>
</reference>
<dbReference type="GO" id="GO:0009298">
    <property type="term" value="P:GDP-mannose biosynthetic process"/>
    <property type="evidence" value="ECO:0007669"/>
    <property type="project" value="TreeGrafter"/>
</dbReference>
<dbReference type="Gene3D" id="3.90.550.10">
    <property type="entry name" value="Spore Coat Polysaccharide Biosynthesis Protein SpsA, Chain A"/>
    <property type="match status" value="1"/>
</dbReference>
<dbReference type="InterPro" id="IPR054566">
    <property type="entry name" value="ManC/GMP-like_b-helix"/>
</dbReference>
<protein>
    <submittedName>
        <fullName evidence="3">Mannose-1-phosphate guanylyltransferase</fullName>
    </submittedName>
</protein>
<keyword evidence="4" id="KW-1185">Reference proteome</keyword>
<dbReference type="CDD" id="cd02509">
    <property type="entry name" value="GDP-M1P_Guanylyltransferase"/>
    <property type="match status" value="1"/>
</dbReference>
<dbReference type="InterPro" id="IPR051161">
    <property type="entry name" value="Mannose-6P_isomerase_type2"/>
</dbReference>
<dbReference type="InterPro" id="IPR049577">
    <property type="entry name" value="GMPP_N"/>
</dbReference>
<dbReference type="EMBL" id="RJJQ01000008">
    <property type="protein sequence ID" value="RNI22175.1"/>
    <property type="molecule type" value="Genomic_DNA"/>
</dbReference>
<dbReference type="InterPro" id="IPR005835">
    <property type="entry name" value="NTP_transferase_dom"/>
</dbReference>
<dbReference type="PANTHER" id="PTHR46390:SF1">
    <property type="entry name" value="MANNOSE-1-PHOSPHATE GUANYLYLTRANSFERASE"/>
    <property type="match status" value="1"/>
</dbReference>
<dbReference type="OrthoDB" id="9806359at2"/>
<evidence type="ECO:0000259" key="1">
    <source>
        <dbReference type="Pfam" id="PF00483"/>
    </source>
</evidence>
<dbReference type="Pfam" id="PF00483">
    <property type="entry name" value="NTP_transferase"/>
    <property type="match status" value="1"/>
</dbReference>
<name>A0A3M9MAD0_9MICO</name>
<sequence>MSTQESGPIEGFWTVIPAGGSGTRLWPLSRSGSPKFLHDLTGSGWSLLQGTVDRLAPLSEDRLLIATGLRHAPEVRQQLPDLGIDALLVEPSPRESMPAIGLAAAILEQKDHDAVVGSFAADHVIRDDELFRRSVREAVAVARTGRLVTIGIEPTGPATGFGYIKLGDPLAVDGAPHARGVESFVEKPDAATARSYLDSGQYRWNAGMFVFRATVLLDMLDHYQPGLASDLRSIANNPLRLTELWPRLREISIDKALAEPAAVDGRVAVIPGEFDWDDVGDFDSLGALLADSEDGVKVLGNAADVVAEDTSGVIAPRSGRVVVTLGVRDIIVVDTPDALLVTTRARAQDVKSVVERLKSGGRAELT</sequence>
<keyword evidence="3" id="KW-0548">Nucleotidyltransferase</keyword>
<dbReference type="SUPFAM" id="SSF53448">
    <property type="entry name" value="Nucleotide-diphospho-sugar transferases"/>
    <property type="match status" value="1"/>
</dbReference>
<keyword evidence="3" id="KW-0808">Transferase</keyword>
<organism evidence="3 4">
    <name type="scientific">Flexivirga caeni</name>
    <dbReference type="NCBI Taxonomy" id="2294115"/>
    <lineage>
        <taxon>Bacteria</taxon>
        <taxon>Bacillati</taxon>
        <taxon>Actinomycetota</taxon>
        <taxon>Actinomycetes</taxon>
        <taxon>Micrococcales</taxon>
        <taxon>Dermacoccaceae</taxon>
        <taxon>Flexivirga</taxon>
    </lineage>
</organism>
<dbReference type="Pfam" id="PF22640">
    <property type="entry name" value="ManC_GMP_beta-helix"/>
    <property type="match status" value="1"/>
</dbReference>
<dbReference type="InterPro" id="IPR029044">
    <property type="entry name" value="Nucleotide-diphossugar_trans"/>
</dbReference>
<proteinExistence type="predicted"/>
<evidence type="ECO:0000259" key="2">
    <source>
        <dbReference type="Pfam" id="PF22640"/>
    </source>
</evidence>
<feature type="domain" description="Nucleotidyl transferase" evidence="1">
    <location>
        <begin position="15"/>
        <end position="288"/>
    </location>
</feature>
<comment type="caution">
    <text evidence="3">The sequence shown here is derived from an EMBL/GenBank/DDBJ whole genome shotgun (WGS) entry which is preliminary data.</text>
</comment>
<dbReference type="Proteomes" id="UP000271678">
    <property type="component" value="Unassembled WGS sequence"/>
</dbReference>
<dbReference type="GO" id="GO:0004475">
    <property type="term" value="F:mannose-1-phosphate guanylyltransferase (GTP) activity"/>
    <property type="evidence" value="ECO:0007669"/>
    <property type="project" value="InterPro"/>
</dbReference>
<dbReference type="SUPFAM" id="SSF159283">
    <property type="entry name" value="Guanosine diphospho-D-mannose pyrophosphorylase/mannose-6-phosphate isomerase linker domain"/>
    <property type="match status" value="1"/>
</dbReference>
<gene>
    <name evidence="3" type="ORF">EFY87_09350</name>
</gene>
<dbReference type="RefSeq" id="WP_123271216.1">
    <property type="nucleotide sequence ID" value="NZ_RJJQ01000008.1"/>
</dbReference>
<evidence type="ECO:0000313" key="3">
    <source>
        <dbReference type="EMBL" id="RNI22175.1"/>
    </source>
</evidence>
<evidence type="ECO:0000313" key="4">
    <source>
        <dbReference type="Proteomes" id="UP000271678"/>
    </source>
</evidence>